<proteinExistence type="predicted"/>
<reference evidence="1 2" key="1">
    <citation type="journal article" date="2013" name="Genome Announc.">
        <title>Draft Genome Sequence of Sphingobium lactosutens Strain DS20T, Isolated from a Hexachlorocyclohexane Dumpsite.</title>
        <authorList>
            <person name="Kumar R."/>
            <person name="Dwivedi V."/>
            <person name="Negi V."/>
            <person name="Khurana J.P."/>
            <person name="Lal R."/>
        </authorList>
    </citation>
    <scope>NUCLEOTIDE SEQUENCE [LARGE SCALE GENOMIC DNA]</scope>
    <source>
        <strain evidence="1 2">DS20</strain>
    </source>
</reference>
<dbReference type="Proteomes" id="UP000015531">
    <property type="component" value="Unassembled WGS sequence"/>
</dbReference>
<name>T0IS68_9SPHN</name>
<comment type="caution">
    <text evidence="1">The sequence shown here is derived from an EMBL/GenBank/DDBJ whole genome shotgun (WGS) entry which is preliminary data.</text>
</comment>
<organism evidence="1 2">
    <name type="scientific">Sphingobium lactosutens DS20</name>
    <dbReference type="NCBI Taxonomy" id="1331060"/>
    <lineage>
        <taxon>Bacteria</taxon>
        <taxon>Pseudomonadati</taxon>
        <taxon>Pseudomonadota</taxon>
        <taxon>Alphaproteobacteria</taxon>
        <taxon>Sphingomonadales</taxon>
        <taxon>Sphingomonadaceae</taxon>
        <taxon>Sphingobium</taxon>
    </lineage>
</organism>
<gene>
    <name evidence="1" type="ORF">RLDS_20530</name>
</gene>
<protein>
    <submittedName>
        <fullName evidence="1">Uncharacterized protein</fullName>
    </submittedName>
</protein>
<evidence type="ECO:0000313" key="1">
    <source>
        <dbReference type="EMBL" id="EQB12524.1"/>
    </source>
</evidence>
<dbReference type="PATRIC" id="fig|1331060.3.peg.3967"/>
<accession>T0IS68</accession>
<dbReference type="eggNOG" id="ENOG50344NS">
    <property type="taxonomic scope" value="Bacteria"/>
</dbReference>
<dbReference type="EMBL" id="ATDP01000103">
    <property type="protein sequence ID" value="EQB12524.1"/>
    <property type="molecule type" value="Genomic_DNA"/>
</dbReference>
<keyword evidence="2" id="KW-1185">Reference proteome</keyword>
<dbReference type="RefSeq" id="WP_021227602.1">
    <property type="nucleotide sequence ID" value="NZ_ATDP01000103.1"/>
</dbReference>
<evidence type="ECO:0000313" key="2">
    <source>
        <dbReference type="Proteomes" id="UP000015531"/>
    </source>
</evidence>
<sequence length="183" mass="19663">MVSRGRRFVAARLAIAFEKSARRRGSGPGALIGIFIMVDRVSLSITLGGDLPAALRGDLLACIQNEGLARDYDADAFTADDFPSDASLSLYAHEVAWGRVDLLEGFCASHGLSYVRWSGGCAAQFGPERAVFNGAGEVRLFAADEDDRLVIDIDRAKRLGSYEAIMAHFAAGDLLVPPLRFLA</sequence>
<dbReference type="AlphaFoldDB" id="T0IS68"/>